<dbReference type="RefSeq" id="WP_344241948.1">
    <property type="nucleotide sequence ID" value="NZ_BAAAHH010000013.1"/>
</dbReference>
<evidence type="ECO:0000313" key="2">
    <source>
        <dbReference type="EMBL" id="GAA0953485.1"/>
    </source>
</evidence>
<comment type="caution">
    <text evidence="2">The sequence shown here is derived from an EMBL/GenBank/DDBJ whole genome shotgun (WGS) entry which is preliminary data.</text>
</comment>
<evidence type="ECO:0000256" key="1">
    <source>
        <dbReference type="SAM" id="SignalP"/>
    </source>
</evidence>
<sequence length="117" mass="12453">MLVHLRLTSIVLATAAAFLTAPPAGAVAAAGWDNCPVNHFCVWDGLDGTGRVAHYTNGSNNVTGQGLRGLGKSGWNRTQSSWCTWKGTGEQTAVGANQRVNLDIRGLRRPHTWACPI</sequence>
<feature type="signal peptide" evidence="1">
    <location>
        <begin position="1"/>
        <end position="26"/>
    </location>
</feature>
<evidence type="ECO:0000313" key="3">
    <source>
        <dbReference type="Proteomes" id="UP001500665"/>
    </source>
</evidence>
<organism evidence="2 3">
    <name type="scientific">Actinocorallia libanotica</name>
    <dbReference type="NCBI Taxonomy" id="46162"/>
    <lineage>
        <taxon>Bacteria</taxon>
        <taxon>Bacillati</taxon>
        <taxon>Actinomycetota</taxon>
        <taxon>Actinomycetes</taxon>
        <taxon>Streptosporangiales</taxon>
        <taxon>Thermomonosporaceae</taxon>
        <taxon>Actinocorallia</taxon>
    </lineage>
</organism>
<keyword evidence="3" id="KW-1185">Reference proteome</keyword>
<keyword evidence="1" id="KW-0732">Signal</keyword>
<dbReference type="Proteomes" id="UP001500665">
    <property type="component" value="Unassembled WGS sequence"/>
</dbReference>
<reference evidence="2 3" key="1">
    <citation type="journal article" date="2019" name="Int. J. Syst. Evol. Microbiol.">
        <title>The Global Catalogue of Microorganisms (GCM) 10K type strain sequencing project: providing services to taxonomists for standard genome sequencing and annotation.</title>
        <authorList>
            <consortium name="The Broad Institute Genomics Platform"/>
            <consortium name="The Broad Institute Genome Sequencing Center for Infectious Disease"/>
            <person name="Wu L."/>
            <person name="Ma J."/>
        </authorList>
    </citation>
    <scope>NUCLEOTIDE SEQUENCE [LARGE SCALE GENOMIC DNA]</scope>
    <source>
        <strain evidence="2 3">JCM 10696</strain>
    </source>
</reference>
<dbReference type="Pfam" id="PF03995">
    <property type="entry name" value="Inhibitor_I36"/>
    <property type="match status" value="1"/>
</dbReference>
<feature type="chain" id="PRO_5047395661" description="Peptidase inhibitor family I36" evidence="1">
    <location>
        <begin position="27"/>
        <end position="117"/>
    </location>
</feature>
<dbReference type="EMBL" id="BAAAHH010000013">
    <property type="protein sequence ID" value="GAA0953485.1"/>
    <property type="molecule type" value="Genomic_DNA"/>
</dbReference>
<gene>
    <name evidence="2" type="ORF">GCM10009550_35540</name>
</gene>
<proteinExistence type="predicted"/>
<protein>
    <recommendedName>
        <fullName evidence="4">Peptidase inhibitor family I36</fullName>
    </recommendedName>
</protein>
<evidence type="ECO:0008006" key="4">
    <source>
        <dbReference type="Google" id="ProtNLM"/>
    </source>
</evidence>
<accession>A0ABN1R8Q2</accession>
<name>A0ABN1R8Q2_9ACTN</name>